<dbReference type="InterPro" id="IPR028098">
    <property type="entry name" value="Glyco_trans_4-like_N"/>
</dbReference>
<keyword evidence="2" id="KW-0808">Transferase</keyword>
<reference evidence="5" key="1">
    <citation type="submission" date="2020-02" db="EMBL/GenBank/DDBJ databases">
        <authorList>
            <person name="Meier V. D."/>
        </authorList>
    </citation>
    <scope>NUCLEOTIDE SEQUENCE</scope>
    <source>
        <strain evidence="5">AVDCRST_MAG76</strain>
    </source>
</reference>
<dbReference type="InterPro" id="IPR001296">
    <property type="entry name" value="Glyco_trans_1"/>
</dbReference>
<gene>
    <name evidence="5" type="ORF">AVDCRST_MAG76-1518</name>
</gene>
<dbReference type="GO" id="GO:0016757">
    <property type="term" value="F:glycosyltransferase activity"/>
    <property type="evidence" value="ECO:0007669"/>
    <property type="project" value="UniProtKB-KW"/>
</dbReference>
<keyword evidence="1" id="KW-0328">Glycosyltransferase</keyword>
<dbReference type="SUPFAM" id="SSF53756">
    <property type="entry name" value="UDP-Glycosyltransferase/glycogen phosphorylase"/>
    <property type="match status" value="1"/>
</dbReference>
<feature type="domain" description="Glycosyl transferase family 1" evidence="3">
    <location>
        <begin position="190"/>
        <end position="355"/>
    </location>
</feature>
<dbReference type="EMBL" id="CADCSZ010000090">
    <property type="protein sequence ID" value="CAA9236073.1"/>
    <property type="molecule type" value="Genomic_DNA"/>
</dbReference>
<evidence type="ECO:0008006" key="6">
    <source>
        <dbReference type="Google" id="ProtNLM"/>
    </source>
</evidence>
<protein>
    <recommendedName>
        <fullName evidence="6">Glycosyltransferase</fullName>
    </recommendedName>
</protein>
<evidence type="ECO:0000256" key="1">
    <source>
        <dbReference type="ARBA" id="ARBA00022676"/>
    </source>
</evidence>
<organism evidence="5">
    <name type="scientific">uncultured Acidimicrobiales bacterium</name>
    <dbReference type="NCBI Taxonomy" id="310071"/>
    <lineage>
        <taxon>Bacteria</taxon>
        <taxon>Bacillati</taxon>
        <taxon>Actinomycetota</taxon>
        <taxon>Acidimicrobiia</taxon>
        <taxon>Acidimicrobiales</taxon>
        <taxon>environmental samples</taxon>
    </lineage>
</organism>
<name>A0A6J4HY09_9ACTN</name>
<dbReference type="GO" id="GO:1901137">
    <property type="term" value="P:carbohydrate derivative biosynthetic process"/>
    <property type="evidence" value="ECO:0007669"/>
    <property type="project" value="UniProtKB-ARBA"/>
</dbReference>
<evidence type="ECO:0000313" key="5">
    <source>
        <dbReference type="EMBL" id="CAA9236073.1"/>
    </source>
</evidence>
<evidence type="ECO:0000259" key="4">
    <source>
        <dbReference type="Pfam" id="PF13439"/>
    </source>
</evidence>
<accession>A0A6J4HY09</accession>
<dbReference type="PANTHER" id="PTHR45947">
    <property type="entry name" value="SULFOQUINOVOSYL TRANSFERASE SQD2"/>
    <property type="match status" value="1"/>
</dbReference>
<sequence>MSDGRVADRRRVLWLIRGLGPGGAEHLLLAAAKVHDAARFSFEAAYLLPWKDALVPALEGCGVITHCLDVRTPLDPRWLLRLARLVRSGSFDVVHVQSPLVAGLARPLLRLLPTPRTRPALVYTEHNRWTGYKPGTRLANRLTYGLDDAHLAVSEDTWNTIGPKQRTSVDVVVHGIVLEEVVRWREQRAAVREELGLGDDVVAVVTVANLRAQKAYPDLLEAARLVLAARQDVVWLAIGQGPLEAQVRQMAADMELGPRFRMLGHQPDAPRLVAACDLFALASHSEGYPLSVMEALALGLPVVSTAVGGIPEAVRDGVEGILVPPRRPDLLAQAVLRVAGDRELLSRLSEGARQRGQHHDIRASVRHTEAVYQRLVGLRDIRVGDGRPL</sequence>
<dbReference type="PANTHER" id="PTHR45947:SF15">
    <property type="entry name" value="TEICHURONIC ACID BIOSYNTHESIS GLYCOSYLTRANSFERASE TUAC-RELATED"/>
    <property type="match status" value="1"/>
</dbReference>
<evidence type="ECO:0000256" key="2">
    <source>
        <dbReference type="ARBA" id="ARBA00022679"/>
    </source>
</evidence>
<dbReference type="AlphaFoldDB" id="A0A6J4HY09"/>
<dbReference type="Gene3D" id="3.40.50.2000">
    <property type="entry name" value="Glycogen Phosphorylase B"/>
    <property type="match status" value="2"/>
</dbReference>
<dbReference type="Pfam" id="PF13439">
    <property type="entry name" value="Glyco_transf_4"/>
    <property type="match status" value="1"/>
</dbReference>
<proteinExistence type="predicted"/>
<dbReference type="Pfam" id="PF00534">
    <property type="entry name" value="Glycos_transf_1"/>
    <property type="match status" value="1"/>
</dbReference>
<evidence type="ECO:0000259" key="3">
    <source>
        <dbReference type="Pfam" id="PF00534"/>
    </source>
</evidence>
<feature type="domain" description="Glycosyltransferase subfamily 4-like N-terminal" evidence="4">
    <location>
        <begin position="62"/>
        <end position="163"/>
    </location>
</feature>
<dbReference type="InterPro" id="IPR050194">
    <property type="entry name" value="Glycosyltransferase_grp1"/>
</dbReference>